<sequence length="149" mass="17006">MKDEILGQESNTGAELDKELSDGEDDDLLKVVHKDVFRVLDDQDEDDANSSEFRPKKREKTLRKSALVSKTLKKGIRLNVRKVFNEDGEEITESHSTGAEIMGENSNRFDLEAAKREMAEIDKIDKVTYKEKMKRLRQAMLLLSASNFA</sequence>
<accession>A0A3P7H373</accession>
<protein>
    <submittedName>
        <fullName evidence="2">Uncharacterized protein</fullName>
    </submittedName>
</protein>
<evidence type="ECO:0000256" key="1">
    <source>
        <dbReference type="SAM" id="MobiDB-lite"/>
    </source>
</evidence>
<dbReference type="AlphaFoldDB" id="A0A3P7H373"/>
<organism evidence="2">
    <name type="scientific">Toxocara canis</name>
    <name type="common">Canine roundworm</name>
    <dbReference type="NCBI Taxonomy" id="6265"/>
    <lineage>
        <taxon>Eukaryota</taxon>
        <taxon>Metazoa</taxon>
        <taxon>Ecdysozoa</taxon>
        <taxon>Nematoda</taxon>
        <taxon>Chromadorea</taxon>
        <taxon>Rhabditida</taxon>
        <taxon>Spirurina</taxon>
        <taxon>Ascaridomorpha</taxon>
        <taxon>Ascaridoidea</taxon>
        <taxon>Toxocaridae</taxon>
        <taxon>Toxocara</taxon>
    </lineage>
</organism>
<evidence type="ECO:0000313" key="2">
    <source>
        <dbReference type="EMBL" id="VDM29558.1"/>
    </source>
</evidence>
<dbReference type="EMBL" id="UYWY01005463">
    <property type="protein sequence ID" value="VDM29558.1"/>
    <property type="molecule type" value="Genomic_DNA"/>
</dbReference>
<feature type="region of interest" description="Disordered" evidence="1">
    <location>
        <begin position="1"/>
        <end position="22"/>
    </location>
</feature>
<proteinExistence type="predicted"/>
<name>A0A3P7H373_TOXCA</name>
<gene>
    <name evidence="2" type="ORF">TCNE_LOCUS3841</name>
</gene>
<reference evidence="2" key="1">
    <citation type="submission" date="2018-11" db="EMBL/GenBank/DDBJ databases">
        <authorList>
            <consortium name="Pathogen Informatics"/>
        </authorList>
    </citation>
    <scope>NUCLEOTIDE SEQUENCE [LARGE SCALE GENOMIC DNA]</scope>
</reference>